<dbReference type="Gene3D" id="3.90.550.10">
    <property type="entry name" value="Spore Coat Polysaccharide Biosynthesis Protein SpsA, Chain A"/>
    <property type="match status" value="1"/>
</dbReference>
<dbReference type="GO" id="GO:0005737">
    <property type="term" value="C:cytoplasm"/>
    <property type="evidence" value="ECO:0007669"/>
    <property type="project" value="InterPro"/>
</dbReference>
<dbReference type="NCBIfam" id="TIGR02460">
    <property type="entry name" value="osmo_MPGsynth"/>
    <property type="match status" value="1"/>
</dbReference>
<keyword evidence="2" id="KW-1185">Reference proteome</keyword>
<dbReference type="InterPro" id="IPR029044">
    <property type="entry name" value="Nucleotide-diphossugar_trans"/>
</dbReference>
<evidence type="ECO:0000313" key="1">
    <source>
        <dbReference type="EMBL" id="SEW30143.1"/>
    </source>
</evidence>
<dbReference type="Pfam" id="PF09488">
    <property type="entry name" value="Osmo_MPGsynth"/>
    <property type="match status" value="1"/>
</dbReference>
<accession>A0A1I0QT73</accession>
<organism evidence="1 2">
    <name type="scientific">Roseivirga pacifica</name>
    <dbReference type="NCBI Taxonomy" id="1267423"/>
    <lineage>
        <taxon>Bacteria</taxon>
        <taxon>Pseudomonadati</taxon>
        <taxon>Bacteroidota</taxon>
        <taxon>Cytophagia</taxon>
        <taxon>Cytophagales</taxon>
        <taxon>Roseivirgaceae</taxon>
        <taxon>Roseivirga</taxon>
    </lineage>
</organism>
<reference evidence="2" key="1">
    <citation type="submission" date="2016-10" db="EMBL/GenBank/DDBJ databases">
        <authorList>
            <person name="Varghese N."/>
            <person name="Submissions S."/>
        </authorList>
    </citation>
    <scope>NUCLEOTIDE SEQUENCE [LARGE SCALE GENOMIC DNA]</scope>
    <source>
        <strain evidence="2">CGMCC 1.12402</strain>
    </source>
</reference>
<gene>
    <name evidence="1" type="ORF">SAMN05216290_2623</name>
</gene>
<evidence type="ECO:0000313" key="2">
    <source>
        <dbReference type="Proteomes" id="UP000199437"/>
    </source>
</evidence>
<dbReference type="Proteomes" id="UP000199437">
    <property type="component" value="Unassembled WGS sequence"/>
</dbReference>
<dbReference type="EMBL" id="FOIR01000002">
    <property type="protein sequence ID" value="SEW30143.1"/>
    <property type="molecule type" value="Genomic_DNA"/>
</dbReference>
<dbReference type="GO" id="GO:0050504">
    <property type="term" value="F:mannosyl-3-phosphoglycerate synthase activity"/>
    <property type="evidence" value="ECO:0007669"/>
    <property type="project" value="InterPro"/>
</dbReference>
<dbReference type="STRING" id="1267423.SAMN05216290_2623"/>
<dbReference type="OrthoDB" id="3275830at2"/>
<proteinExistence type="predicted"/>
<sequence>MRIEIPREVERFGPIKFHDVQKVWELDAGLKHTKNEPKEKERRVITRVAYESIQAVQEEMAIVVPIKDEKIKLLEGVLAGIPHHCQVIIVSNSKRTPVDRFKIEKDALEHIAKFMKKEIFIVHQKDPKLAEACKNAGYPHILDDNGLVRNGKAEGMILSTILAYLSGKKYIGFIDSDNYFPGAVYEYVQEYSAALYAAKSKYAMVRIAWHSKPKIVESNLFFAKRGRASEHTNKILNSLVSSYTGYGTEIIKTGNAGEHAMSLDLAMNIDYSSGYSIEPYHYINVLERFGGIVGSPQPEIMKQGVEFYQIESRNPHLHEVKGEEHVKSMSREAMESIYHSPICPDHLKEEIHQDLISRGLIAEGEEVPNTLRYYPALTKVNMLKFKDTLKKTAYAEYLKADLKDYKYINGRNGLMREKVVTTDHLPEKHEKLEVK</sequence>
<protein>
    <submittedName>
        <fullName evidence="1">Mannosyl-3-phosphoglycerate synthase</fullName>
    </submittedName>
</protein>
<dbReference type="RefSeq" id="WP_090259019.1">
    <property type="nucleotide sequence ID" value="NZ_FOIR01000002.1"/>
</dbReference>
<name>A0A1I0QT73_9BACT</name>
<dbReference type="GeneID" id="99987316"/>
<dbReference type="GO" id="GO:0051479">
    <property type="term" value="P:mannosylglycerate biosynthetic process"/>
    <property type="evidence" value="ECO:0007669"/>
    <property type="project" value="InterPro"/>
</dbReference>
<dbReference type="AlphaFoldDB" id="A0A1I0QT73"/>
<dbReference type="InterPro" id="IPR012812">
    <property type="entry name" value="Osmo_MPG_synth"/>
</dbReference>